<dbReference type="PANTHER" id="PTHR10458:SF22">
    <property type="entry name" value="PEPTIDE DEFORMYLASE"/>
    <property type="match status" value="1"/>
</dbReference>
<dbReference type="GO" id="GO:0042586">
    <property type="term" value="F:peptide deformylase activity"/>
    <property type="evidence" value="ECO:0007669"/>
    <property type="project" value="InterPro"/>
</dbReference>
<sequence length="136" mass="15522">MIKEINRDEKSLSKKSKFATKADKQIITDLADTLQHHSDTTVGMAANMISEFKNIIIVQMGMIAVIMVNPVIKQKSDPYQTKEGCLSLAGERPTMRFKNITVEYLDQHFEKQQNTFSEFTAQIIQHEIDHCHGIII</sequence>
<dbReference type="PRINTS" id="PR01576">
    <property type="entry name" value="PDEFORMYLASE"/>
</dbReference>
<dbReference type="Pfam" id="PF01327">
    <property type="entry name" value="Pep_deformylase"/>
    <property type="match status" value="1"/>
</dbReference>
<dbReference type="OrthoDB" id="9784988at2"/>
<dbReference type="EMBL" id="AZFE01000031">
    <property type="protein sequence ID" value="KRL55338.1"/>
    <property type="molecule type" value="Genomic_DNA"/>
</dbReference>
<keyword evidence="4" id="KW-1185">Reference proteome</keyword>
<dbReference type="RefSeq" id="WP_057889889.1">
    <property type="nucleotide sequence ID" value="NZ_AZFE01000031.1"/>
</dbReference>
<keyword evidence="2" id="KW-0472">Membrane</keyword>
<gene>
    <name evidence="3" type="ORF">FC70_GL000934</name>
</gene>
<dbReference type="SUPFAM" id="SSF56420">
    <property type="entry name" value="Peptide deformylase"/>
    <property type="match status" value="1"/>
</dbReference>
<dbReference type="CDD" id="cd00487">
    <property type="entry name" value="Pep_deformylase"/>
    <property type="match status" value="1"/>
</dbReference>
<comment type="similarity">
    <text evidence="1">Belongs to the polypeptide deformylase family.</text>
</comment>
<accession>A0A0R1RKU3</accession>
<evidence type="ECO:0000313" key="3">
    <source>
        <dbReference type="EMBL" id="KRL55338.1"/>
    </source>
</evidence>
<dbReference type="Proteomes" id="UP000051697">
    <property type="component" value="Unassembled WGS sequence"/>
</dbReference>
<name>A0A0R1RKU3_9LACO</name>
<protein>
    <submittedName>
        <fullName evidence="3">Peptide deformylase</fullName>
    </submittedName>
</protein>
<comment type="caution">
    <text evidence="3">The sequence shown here is derived from an EMBL/GenBank/DDBJ whole genome shotgun (WGS) entry which is preliminary data.</text>
</comment>
<dbReference type="NCBIfam" id="NF006670">
    <property type="entry name" value="PRK09218.1"/>
    <property type="match status" value="1"/>
</dbReference>
<dbReference type="AlphaFoldDB" id="A0A0R1RKU3"/>
<feature type="transmembrane region" description="Helical" evidence="2">
    <location>
        <begin position="54"/>
        <end position="72"/>
    </location>
</feature>
<dbReference type="STRING" id="1423778.FC70_GL000934"/>
<proteinExistence type="inferred from homology"/>
<evidence type="ECO:0000313" key="4">
    <source>
        <dbReference type="Proteomes" id="UP000051697"/>
    </source>
</evidence>
<dbReference type="InterPro" id="IPR023635">
    <property type="entry name" value="Peptide_deformylase"/>
</dbReference>
<dbReference type="Gene3D" id="3.90.45.10">
    <property type="entry name" value="Peptide deformylase"/>
    <property type="match status" value="1"/>
</dbReference>
<evidence type="ECO:0000256" key="1">
    <source>
        <dbReference type="ARBA" id="ARBA00010759"/>
    </source>
</evidence>
<keyword evidence="2" id="KW-0812">Transmembrane</keyword>
<dbReference type="InterPro" id="IPR036821">
    <property type="entry name" value="Peptide_deformylase_sf"/>
</dbReference>
<keyword evidence="2" id="KW-1133">Transmembrane helix</keyword>
<evidence type="ECO:0000256" key="2">
    <source>
        <dbReference type="SAM" id="Phobius"/>
    </source>
</evidence>
<dbReference type="PIRSF" id="PIRSF004749">
    <property type="entry name" value="Pep_def"/>
    <property type="match status" value="1"/>
</dbReference>
<dbReference type="PANTHER" id="PTHR10458">
    <property type="entry name" value="PEPTIDE DEFORMYLASE"/>
    <property type="match status" value="1"/>
</dbReference>
<dbReference type="PATRIC" id="fig|1423778.4.peg.967"/>
<dbReference type="KEGG" id="lol:LACOL_0363"/>
<organism evidence="3 4">
    <name type="scientific">Paucilactobacillus oligofermentans DSM 15707 = LMG 22743</name>
    <dbReference type="NCBI Taxonomy" id="1423778"/>
    <lineage>
        <taxon>Bacteria</taxon>
        <taxon>Bacillati</taxon>
        <taxon>Bacillota</taxon>
        <taxon>Bacilli</taxon>
        <taxon>Lactobacillales</taxon>
        <taxon>Lactobacillaceae</taxon>
        <taxon>Paucilactobacillus</taxon>
    </lineage>
</organism>
<reference evidence="3 4" key="1">
    <citation type="journal article" date="2015" name="Genome Announc.">
        <title>Expanding the biotechnology potential of lactobacilli through comparative genomics of 213 strains and associated genera.</title>
        <authorList>
            <person name="Sun Z."/>
            <person name="Harris H.M."/>
            <person name="McCann A."/>
            <person name="Guo C."/>
            <person name="Argimon S."/>
            <person name="Zhang W."/>
            <person name="Yang X."/>
            <person name="Jeffery I.B."/>
            <person name="Cooney J.C."/>
            <person name="Kagawa T.F."/>
            <person name="Liu W."/>
            <person name="Song Y."/>
            <person name="Salvetti E."/>
            <person name="Wrobel A."/>
            <person name="Rasinkangas P."/>
            <person name="Parkhill J."/>
            <person name="Rea M.C."/>
            <person name="O'Sullivan O."/>
            <person name="Ritari J."/>
            <person name="Douillard F.P."/>
            <person name="Paul Ross R."/>
            <person name="Yang R."/>
            <person name="Briner A.E."/>
            <person name="Felis G.E."/>
            <person name="de Vos W.M."/>
            <person name="Barrangou R."/>
            <person name="Klaenhammer T.R."/>
            <person name="Caufield P.W."/>
            <person name="Cui Y."/>
            <person name="Zhang H."/>
            <person name="O'Toole P.W."/>
        </authorList>
    </citation>
    <scope>NUCLEOTIDE SEQUENCE [LARGE SCALE GENOMIC DNA]</scope>
    <source>
        <strain evidence="3 4">DSM 15707</strain>
    </source>
</reference>